<evidence type="ECO:0000256" key="4">
    <source>
        <dbReference type="ARBA" id="ARBA00023040"/>
    </source>
</evidence>
<dbReference type="Proteomes" id="UP001159428">
    <property type="component" value="Unassembled WGS sequence"/>
</dbReference>
<dbReference type="InterPro" id="IPR000276">
    <property type="entry name" value="GPCR_Rhodpsn"/>
</dbReference>
<keyword evidence="7" id="KW-0807">Transducer</keyword>
<evidence type="ECO:0000313" key="11">
    <source>
        <dbReference type="Proteomes" id="UP001159428"/>
    </source>
</evidence>
<evidence type="ECO:0000256" key="1">
    <source>
        <dbReference type="ARBA" id="ARBA00004141"/>
    </source>
</evidence>
<dbReference type="InterPro" id="IPR017452">
    <property type="entry name" value="GPCR_Rhodpsn_7TM"/>
</dbReference>
<feature type="transmembrane region" description="Helical" evidence="8">
    <location>
        <begin position="65"/>
        <end position="85"/>
    </location>
</feature>
<keyword evidence="4" id="KW-0297">G-protein coupled receptor</keyword>
<dbReference type="PROSITE" id="PS50262">
    <property type="entry name" value="G_PROTEIN_RECEP_F1_2"/>
    <property type="match status" value="2"/>
</dbReference>
<protein>
    <recommendedName>
        <fullName evidence="9">G-protein coupled receptors family 1 profile domain-containing protein</fullName>
    </recommendedName>
</protein>
<sequence length="334" mass="37078">MNPSTGVLSTTPTTINSDQEFYLGANILIPYGIVMTLILVFGSVGNVLTILVLRCPEHKKKNITPLMINLAIADIIIIVFGYPVVVASNYTSSGLNVRESRISCIWSASDGYFNKKINFRTSSCFRQVMFFCIPPLLEHGFHSVRLMNEQQSLHDSQYKLFVGAFSNCDGENTKKSVSLPDNEVQTFLEGEENQYTKRKPKVAYSVALTYNFLFHPSFIRIQQPTSGNASVEASRRKSQIKMVRMIAMSIAAFVLSWSPYCLVSIIATIRGTNTLTPSEAEVPDILAKASVIYNPIEYTVMNDRFRATLLSIIPCNSFFSGEVNPASDSVSKSA</sequence>
<feature type="domain" description="G-protein coupled receptors family 1 profile" evidence="9">
    <location>
        <begin position="45"/>
        <end position="104"/>
    </location>
</feature>
<keyword evidence="5 8" id="KW-0472">Membrane</keyword>
<keyword evidence="6" id="KW-0675">Receptor</keyword>
<accession>A0AAU9VL77</accession>
<dbReference type="AlphaFoldDB" id="A0AAU9VL77"/>
<feature type="domain" description="G-protein coupled receptors family 1 profile" evidence="9">
    <location>
        <begin position="200"/>
        <end position="298"/>
    </location>
</feature>
<feature type="non-terminal residue" evidence="10">
    <location>
        <position position="334"/>
    </location>
</feature>
<dbReference type="GO" id="GO:0004930">
    <property type="term" value="F:G protein-coupled receptor activity"/>
    <property type="evidence" value="ECO:0007669"/>
    <property type="project" value="UniProtKB-KW"/>
</dbReference>
<dbReference type="PANTHER" id="PTHR24240">
    <property type="entry name" value="OPSIN"/>
    <property type="match status" value="1"/>
</dbReference>
<comment type="caution">
    <text evidence="10">The sequence shown here is derived from an EMBL/GenBank/DDBJ whole genome shotgun (WGS) entry which is preliminary data.</text>
</comment>
<dbReference type="GO" id="GO:0016020">
    <property type="term" value="C:membrane"/>
    <property type="evidence" value="ECO:0007669"/>
    <property type="project" value="UniProtKB-SubCell"/>
</dbReference>
<keyword evidence="3 8" id="KW-1133">Transmembrane helix</keyword>
<reference evidence="10 11" key="1">
    <citation type="submission" date="2022-05" db="EMBL/GenBank/DDBJ databases">
        <authorList>
            <consortium name="Genoscope - CEA"/>
            <person name="William W."/>
        </authorList>
    </citation>
    <scope>NUCLEOTIDE SEQUENCE [LARGE SCALE GENOMIC DNA]</scope>
</reference>
<evidence type="ECO:0000256" key="7">
    <source>
        <dbReference type="ARBA" id="ARBA00023224"/>
    </source>
</evidence>
<evidence type="ECO:0000256" key="5">
    <source>
        <dbReference type="ARBA" id="ARBA00023136"/>
    </source>
</evidence>
<keyword evidence="2 8" id="KW-0812">Transmembrane</keyword>
<feature type="transmembrane region" description="Helical" evidence="8">
    <location>
        <begin position="28"/>
        <end position="53"/>
    </location>
</feature>
<dbReference type="Gene3D" id="1.20.1070.10">
    <property type="entry name" value="Rhodopsin 7-helix transmembrane proteins"/>
    <property type="match status" value="2"/>
</dbReference>
<gene>
    <name evidence="10" type="ORF">PMEA_00000747</name>
</gene>
<dbReference type="PRINTS" id="PR00237">
    <property type="entry name" value="GPCRRHODOPSN"/>
</dbReference>
<dbReference type="EMBL" id="CALNXJ010000001">
    <property type="protein sequence ID" value="CAH3031914.1"/>
    <property type="molecule type" value="Genomic_DNA"/>
</dbReference>
<proteinExistence type="predicted"/>
<keyword evidence="11" id="KW-1185">Reference proteome</keyword>
<organism evidence="10 11">
    <name type="scientific">Pocillopora meandrina</name>
    <dbReference type="NCBI Taxonomy" id="46732"/>
    <lineage>
        <taxon>Eukaryota</taxon>
        <taxon>Metazoa</taxon>
        <taxon>Cnidaria</taxon>
        <taxon>Anthozoa</taxon>
        <taxon>Hexacorallia</taxon>
        <taxon>Scleractinia</taxon>
        <taxon>Astrocoeniina</taxon>
        <taxon>Pocilloporidae</taxon>
        <taxon>Pocillopora</taxon>
    </lineage>
</organism>
<name>A0AAU9VL77_9CNID</name>
<dbReference type="SUPFAM" id="SSF81321">
    <property type="entry name" value="Family A G protein-coupled receptor-like"/>
    <property type="match status" value="1"/>
</dbReference>
<evidence type="ECO:0000256" key="3">
    <source>
        <dbReference type="ARBA" id="ARBA00022989"/>
    </source>
</evidence>
<comment type="subcellular location">
    <subcellularLocation>
        <location evidence="1">Membrane</location>
        <topology evidence="1">Multi-pass membrane protein</topology>
    </subcellularLocation>
</comment>
<dbReference type="InterPro" id="IPR050125">
    <property type="entry name" value="GPCR_opsins"/>
</dbReference>
<evidence type="ECO:0000256" key="2">
    <source>
        <dbReference type="ARBA" id="ARBA00022692"/>
    </source>
</evidence>
<feature type="transmembrane region" description="Helical" evidence="8">
    <location>
        <begin position="242"/>
        <end position="260"/>
    </location>
</feature>
<evidence type="ECO:0000256" key="8">
    <source>
        <dbReference type="SAM" id="Phobius"/>
    </source>
</evidence>
<evidence type="ECO:0000259" key="9">
    <source>
        <dbReference type="PROSITE" id="PS50262"/>
    </source>
</evidence>
<evidence type="ECO:0000256" key="6">
    <source>
        <dbReference type="ARBA" id="ARBA00023170"/>
    </source>
</evidence>
<evidence type="ECO:0000313" key="10">
    <source>
        <dbReference type="EMBL" id="CAH3031914.1"/>
    </source>
</evidence>